<feature type="region of interest" description="Disordered" evidence="2">
    <location>
        <begin position="342"/>
        <end position="381"/>
    </location>
</feature>
<feature type="non-terminal residue" evidence="3">
    <location>
        <position position="742"/>
    </location>
</feature>
<dbReference type="PANTHER" id="PTHR38323">
    <property type="entry name" value="PROTEIN HEATR9"/>
    <property type="match status" value="1"/>
</dbReference>
<gene>
    <name evidence="3" type="primary">Heatr9_1</name>
    <name evidence="3" type="ORF">OS493_027850</name>
</gene>
<reference evidence="3" key="1">
    <citation type="submission" date="2023-01" db="EMBL/GenBank/DDBJ databases">
        <title>Genome assembly of the deep-sea coral Lophelia pertusa.</title>
        <authorList>
            <person name="Herrera S."/>
            <person name="Cordes E."/>
        </authorList>
    </citation>
    <scope>NUCLEOTIDE SEQUENCE</scope>
    <source>
        <strain evidence="3">USNM1676648</strain>
        <tissue evidence="3">Polyp</tissue>
    </source>
</reference>
<keyword evidence="1" id="KW-0175">Coiled coil</keyword>
<dbReference type="OrthoDB" id="5985441at2759"/>
<dbReference type="EMBL" id="MU826851">
    <property type="protein sequence ID" value="KAJ7371161.1"/>
    <property type="molecule type" value="Genomic_DNA"/>
</dbReference>
<dbReference type="PANTHER" id="PTHR38323:SF1">
    <property type="entry name" value="PROTEIN HEATR9"/>
    <property type="match status" value="1"/>
</dbReference>
<evidence type="ECO:0000313" key="4">
    <source>
        <dbReference type="Proteomes" id="UP001163046"/>
    </source>
</evidence>
<comment type="caution">
    <text evidence="3">The sequence shown here is derived from an EMBL/GenBank/DDBJ whole genome shotgun (WGS) entry which is preliminary data.</text>
</comment>
<feature type="region of interest" description="Disordered" evidence="2">
    <location>
        <begin position="238"/>
        <end position="314"/>
    </location>
</feature>
<dbReference type="Proteomes" id="UP001163046">
    <property type="component" value="Unassembled WGS sequence"/>
</dbReference>
<evidence type="ECO:0000313" key="3">
    <source>
        <dbReference type="EMBL" id="KAJ7371161.1"/>
    </source>
</evidence>
<keyword evidence="4" id="KW-1185">Reference proteome</keyword>
<protein>
    <submittedName>
        <fullName evidence="3">HEAT repeat containing 9</fullName>
    </submittedName>
</protein>
<evidence type="ECO:0000256" key="2">
    <source>
        <dbReference type="SAM" id="MobiDB-lite"/>
    </source>
</evidence>
<proteinExistence type="predicted"/>
<feature type="compositionally biased region" description="Acidic residues" evidence="2">
    <location>
        <begin position="294"/>
        <end position="309"/>
    </location>
</feature>
<feature type="region of interest" description="Disordered" evidence="2">
    <location>
        <begin position="591"/>
        <end position="619"/>
    </location>
</feature>
<sequence>MMSTPKARGRSRETKMSDNKPVIGLRPIKERNKRSEAMIEEQVLVMRETQSALQKTLENLEKALTEDDLQKSEEELQQLFNKSEELLVIVQVLMKIRNELAHARLDLERAIKTNSGVDAAKKRVKWLQDRLEKVLLTARSYCHLYNRSLQRSKTPKSGLKDQISEKLWNGLSEGQQGLLLQSEKKKPQPSTLDNRHATHIVREITKMKIPHTDSIESVTAENVDAMGESEHPVIVTDTAQENDNAGLLRDKNMSQKSKQRKRSDGSKGDSTKSSSNNLIQLLPTSPQDHHDSDQESDTTAEPQSEPEDFDDRRSDSIASSVGIHELEISESNAKGHVPTVEVAENDGMPNDGDDSPPPTPFKSQTVEQGPEDLTSVSRIGTVKHEDDKVEEYWGSDHHKFEWSGYMQSLDPRSWHALGLGVPESFLSKESRHFDPDLPWKEKPMKVNSVIDVHKIALDKLLLRLHRMYEAISQATQTTIDPALKDEKIETVMGKLELEVEGGSVMEKDQQVIQPSASKQASHISLPHIGSPVAGQKSTFSIEKYPVVIHEPTAIRTARRNPKKLYPQHSSAWCEDLEGGYRMPRIVKVKPKPKLPRTKSVAQSRYLPRKQESPKNERQVSELDLANKSIWMPSMVMKIVTALKVFSPMEREQSVDHDGPKWSRIETLLGEGGVLSSNSEIAAEAARTIGQLKCRDKCVVDTLTEVIKLQRDPKVCYEASKAMILLGTWDPYAMGVIRQYIKK</sequence>
<evidence type="ECO:0000256" key="1">
    <source>
        <dbReference type="SAM" id="Coils"/>
    </source>
</evidence>
<accession>A0A9W9YXA2</accession>
<dbReference type="AlphaFoldDB" id="A0A9W9YXA2"/>
<dbReference type="InterPro" id="IPR052873">
    <property type="entry name" value="HEATR9"/>
</dbReference>
<name>A0A9W9YXA2_9CNID</name>
<organism evidence="3 4">
    <name type="scientific">Desmophyllum pertusum</name>
    <dbReference type="NCBI Taxonomy" id="174260"/>
    <lineage>
        <taxon>Eukaryota</taxon>
        <taxon>Metazoa</taxon>
        <taxon>Cnidaria</taxon>
        <taxon>Anthozoa</taxon>
        <taxon>Hexacorallia</taxon>
        <taxon>Scleractinia</taxon>
        <taxon>Caryophylliina</taxon>
        <taxon>Caryophylliidae</taxon>
        <taxon>Desmophyllum</taxon>
    </lineage>
</organism>
<feature type="compositionally biased region" description="Basic and acidic residues" evidence="2">
    <location>
        <begin position="608"/>
        <end position="619"/>
    </location>
</feature>
<feature type="coiled-coil region" evidence="1">
    <location>
        <begin position="46"/>
        <end position="113"/>
    </location>
</feature>
<feature type="region of interest" description="Disordered" evidence="2">
    <location>
        <begin position="1"/>
        <end position="25"/>
    </location>
</feature>